<gene>
    <name evidence="2" type="primary">tsaB</name>
    <name evidence="2" type="ORF">FKG95_14590</name>
</gene>
<reference evidence="2 3" key="1">
    <citation type="submission" date="2019-06" db="EMBL/GenBank/DDBJ databases">
        <title>Whole genome sequence for Rhodospirillaceae sp. R148.</title>
        <authorList>
            <person name="Wang G."/>
        </authorList>
    </citation>
    <scope>NUCLEOTIDE SEQUENCE [LARGE SCALE GENOMIC DNA]</scope>
    <source>
        <strain evidence="2 3">R148</strain>
    </source>
</reference>
<keyword evidence="3" id="KW-1185">Reference proteome</keyword>
<name>A0A545TRQ2_9PROT</name>
<dbReference type="Pfam" id="PF00814">
    <property type="entry name" value="TsaD"/>
    <property type="match status" value="1"/>
</dbReference>
<dbReference type="Gene3D" id="3.30.420.40">
    <property type="match status" value="2"/>
</dbReference>
<keyword evidence="2" id="KW-0808">Transferase</keyword>
<dbReference type="PANTHER" id="PTHR11735">
    <property type="entry name" value="TRNA N6-ADENOSINE THREONYLCARBAMOYLTRANSFERASE"/>
    <property type="match status" value="1"/>
</dbReference>
<dbReference type="AlphaFoldDB" id="A0A545TRQ2"/>
<proteinExistence type="predicted"/>
<dbReference type="GO" id="GO:0002949">
    <property type="term" value="P:tRNA threonylcarbamoyladenosine modification"/>
    <property type="evidence" value="ECO:0007669"/>
    <property type="project" value="InterPro"/>
</dbReference>
<dbReference type="InterPro" id="IPR022496">
    <property type="entry name" value="T6A_TsaB"/>
</dbReference>
<sequence length="262" mass="26409">MKQPDKILALDAAGAACSAAVWCNGGVAAHCFETMSRGQSERLVPMADQVMAQTGLDYGQLDAIAVTLGPGGFTGVRIGLATARAFALALGIPVIGVSNFEAVAAAALPQECAGRSLAVVLDAKRADLYVQAFVLRDPADLETTDLETANLNSGAMGRLESLTEPAALLPEALTAALPGGPLLLIGDAADVAADALRAAGRSVEVSRGSGFADAARVAALAASRPLPDGNMPAPGPLYLRAPDVTLPGGRPFGARPGAVRSS</sequence>
<dbReference type="GO" id="GO:0016740">
    <property type="term" value="F:transferase activity"/>
    <property type="evidence" value="ECO:0007669"/>
    <property type="project" value="UniProtKB-KW"/>
</dbReference>
<dbReference type="SUPFAM" id="SSF53067">
    <property type="entry name" value="Actin-like ATPase domain"/>
    <property type="match status" value="1"/>
</dbReference>
<organism evidence="2 3">
    <name type="scientific">Denitrobaculum tricleocarpae</name>
    <dbReference type="NCBI Taxonomy" id="2591009"/>
    <lineage>
        <taxon>Bacteria</taxon>
        <taxon>Pseudomonadati</taxon>
        <taxon>Pseudomonadota</taxon>
        <taxon>Alphaproteobacteria</taxon>
        <taxon>Rhodospirillales</taxon>
        <taxon>Rhodospirillaceae</taxon>
        <taxon>Denitrobaculum</taxon>
    </lineage>
</organism>
<comment type="caution">
    <text evidence="2">The sequence shown here is derived from an EMBL/GenBank/DDBJ whole genome shotgun (WGS) entry which is preliminary data.</text>
</comment>
<feature type="domain" description="Gcp-like" evidence="1">
    <location>
        <begin position="34"/>
        <end position="131"/>
    </location>
</feature>
<dbReference type="PANTHER" id="PTHR11735:SF11">
    <property type="entry name" value="TRNA THREONYLCARBAMOYLADENOSINE BIOSYNTHESIS PROTEIN TSAB"/>
    <property type="match status" value="1"/>
</dbReference>
<dbReference type="NCBIfam" id="TIGR03725">
    <property type="entry name" value="T6A_YeaZ"/>
    <property type="match status" value="1"/>
</dbReference>
<dbReference type="InterPro" id="IPR000905">
    <property type="entry name" value="Gcp-like_dom"/>
</dbReference>
<evidence type="ECO:0000313" key="3">
    <source>
        <dbReference type="Proteomes" id="UP000315252"/>
    </source>
</evidence>
<dbReference type="InterPro" id="IPR043129">
    <property type="entry name" value="ATPase_NBD"/>
</dbReference>
<dbReference type="Proteomes" id="UP000315252">
    <property type="component" value="Unassembled WGS sequence"/>
</dbReference>
<protein>
    <submittedName>
        <fullName evidence="2">tRNA (Adenosine(37)-N6)-threonylcarbamoyltransferase complex dimerization subunit type 1 TsaB</fullName>
    </submittedName>
</protein>
<dbReference type="OrthoDB" id="9809995at2"/>
<dbReference type="RefSeq" id="WP_142897087.1">
    <property type="nucleotide sequence ID" value="NZ_ML660055.1"/>
</dbReference>
<dbReference type="EMBL" id="VHSH01000004">
    <property type="protein sequence ID" value="TQV79907.1"/>
    <property type="molecule type" value="Genomic_DNA"/>
</dbReference>
<dbReference type="GO" id="GO:0005829">
    <property type="term" value="C:cytosol"/>
    <property type="evidence" value="ECO:0007669"/>
    <property type="project" value="TreeGrafter"/>
</dbReference>
<evidence type="ECO:0000259" key="1">
    <source>
        <dbReference type="Pfam" id="PF00814"/>
    </source>
</evidence>
<accession>A0A545TRQ2</accession>
<evidence type="ECO:0000313" key="2">
    <source>
        <dbReference type="EMBL" id="TQV79907.1"/>
    </source>
</evidence>